<accession>A0A562KG19</accession>
<evidence type="ECO:0000313" key="4">
    <source>
        <dbReference type="Proteomes" id="UP000317176"/>
    </source>
</evidence>
<organism evidence="3 4">
    <name type="scientific">Bradyrhizobium daqingense</name>
    <dbReference type="NCBI Taxonomy" id="993502"/>
    <lineage>
        <taxon>Bacteria</taxon>
        <taxon>Pseudomonadati</taxon>
        <taxon>Pseudomonadota</taxon>
        <taxon>Alphaproteobacteria</taxon>
        <taxon>Hyphomicrobiales</taxon>
        <taxon>Nitrobacteraceae</taxon>
        <taxon>Bradyrhizobium</taxon>
    </lineage>
</organism>
<evidence type="ECO:0000259" key="2">
    <source>
        <dbReference type="Pfam" id="PF13751"/>
    </source>
</evidence>
<protein>
    <submittedName>
        <fullName evidence="3">IS5 family transposase</fullName>
    </submittedName>
</protein>
<dbReference type="Pfam" id="PF13751">
    <property type="entry name" value="DDE_Tnp_1_6"/>
    <property type="match status" value="1"/>
</dbReference>
<dbReference type="Proteomes" id="UP000317176">
    <property type="component" value="Unassembled WGS sequence"/>
</dbReference>
<keyword evidence="1" id="KW-1133">Transmembrane helix</keyword>
<keyword evidence="1" id="KW-0472">Membrane</keyword>
<proteinExistence type="predicted"/>
<feature type="transmembrane region" description="Helical" evidence="1">
    <location>
        <begin position="78"/>
        <end position="97"/>
    </location>
</feature>
<evidence type="ECO:0000313" key="3">
    <source>
        <dbReference type="EMBL" id="TWH94307.1"/>
    </source>
</evidence>
<comment type="caution">
    <text evidence="3">The sequence shown here is derived from an EMBL/GenBank/DDBJ whole genome shotgun (WGS) entry which is preliminary data.</text>
</comment>
<dbReference type="AlphaFoldDB" id="A0A562KG19"/>
<keyword evidence="1" id="KW-0812">Transmembrane</keyword>
<feature type="non-terminal residue" evidence="3">
    <location>
        <position position="1"/>
    </location>
</feature>
<name>A0A562KG19_9BRAD</name>
<feature type="domain" description="Transposase DDE" evidence="2">
    <location>
        <begin position="29"/>
        <end position="78"/>
    </location>
</feature>
<evidence type="ECO:0000256" key="1">
    <source>
        <dbReference type="SAM" id="Phobius"/>
    </source>
</evidence>
<dbReference type="PANTHER" id="PTHR33803:SF3">
    <property type="entry name" value="BLL1974 PROTEIN"/>
    <property type="match status" value="1"/>
</dbReference>
<dbReference type="InterPro" id="IPR025668">
    <property type="entry name" value="Tnp_DDE_dom"/>
</dbReference>
<gene>
    <name evidence="3" type="ORF">IQ17_06853</name>
</gene>
<sequence length="107" mass="12044">DKGYRGHDAQNPRRVFISGQKRGVFGVIKRELRRRSAIEPIIGHLKAEGHLGRCYLKGRAGDAANVVLSAVGHNFRRILAWLRYLLCLFLAQLWRTLARPASINPAS</sequence>
<dbReference type="EMBL" id="VLKL01000037">
    <property type="protein sequence ID" value="TWH94307.1"/>
    <property type="molecule type" value="Genomic_DNA"/>
</dbReference>
<reference evidence="3 4" key="1">
    <citation type="journal article" date="2015" name="Stand. Genomic Sci.">
        <title>Genomic Encyclopedia of Bacterial and Archaeal Type Strains, Phase III: the genomes of soil and plant-associated and newly described type strains.</title>
        <authorList>
            <person name="Whitman W.B."/>
            <person name="Woyke T."/>
            <person name="Klenk H.P."/>
            <person name="Zhou Y."/>
            <person name="Lilburn T.G."/>
            <person name="Beck B.J."/>
            <person name="De Vos P."/>
            <person name="Vandamme P."/>
            <person name="Eisen J.A."/>
            <person name="Garrity G."/>
            <person name="Hugenholtz P."/>
            <person name="Kyrpides N.C."/>
        </authorList>
    </citation>
    <scope>NUCLEOTIDE SEQUENCE [LARGE SCALE GENOMIC DNA]</scope>
    <source>
        <strain evidence="3 4">CGMCC 1.10947</strain>
    </source>
</reference>
<keyword evidence="4" id="KW-1185">Reference proteome</keyword>
<dbReference type="PANTHER" id="PTHR33803">
    <property type="entry name" value="IS1478 TRANSPOSASE"/>
    <property type="match status" value="1"/>
</dbReference>